<dbReference type="KEGG" id="tng:GSTEN00018607G001"/>
<feature type="compositionally biased region" description="Polar residues" evidence="1">
    <location>
        <begin position="1"/>
        <end position="16"/>
    </location>
</feature>
<sequence>MAEQTSGHKTQRQTCLSEPEKSPESGSNCVHPGGFLDIGRHQSQPVSSPSLGFCDPYLEVSAVSESCFKMTGPAKKTLPVVSHISIDVETDSGLLVGQQEDEEH</sequence>
<accession>Q4SGI9</accession>
<organism evidence="2">
    <name type="scientific">Tetraodon nigroviridis</name>
    <name type="common">Spotted green pufferfish</name>
    <name type="synonym">Chelonodon nigroviridis</name>
    <dbReference type="NCBI Taxonomy" id="99883"/>
    <lineage>
        <taxon>Eukaryota</taxon>
        <taxon>Metazoa</taxon>
        <taxon>Chordata</taxon>
        <taxon>Craniata</taxon>
        <taxon>Vertebrata</taxon>
        <taxon>Euteleostomi</taxon>
        <taxon>Actinopterygii</taxon>
        <taxon>Neopterygii</taxon>
        <taxon>Teleostei</taxon>
        <taxon>Neoteleostei</taxon>
        <taxon>Acanthomorphata</taxon>
        <taxon>Eupercaria</taxon>
        <taxon>Tetraodontiformes</taxon>
        <taxon>Tetradontoidea</taxon>
        <taxon>Tetraodontidae</taxon>
        <taxon>Tetraodon</taxon>
    </lineage>
</organism>
<reference evidence="2" key="2">
    <citation type="submission" date="2004-02" db="EMBL/GenBank/DDBJ databases">
        <authorList>
            <consortium name="Genoscope"/>
            <consortium name="Whitehead Institute Centre for Genome Research"/>
        </authorList>
    </citation>
    <scope>NUCLEOTIDE SEQUENCE</scope>
</reference>
<proteinExistence type="predicted"/>
<dbReference type="EMBL" id="CAAE01014593">
    <property type="protein sequence ID" value="CAG00243.1"/>
    <property type="molecule type" value="Genomic_DNA"/>
</dbReference>
<comment type="caution">
    <text evidence="2">The sequence shown here is derived from an EMBL/GenBank/DDBJ whole genome shotgun (WGS) entry which is preliminary data.</text>
</comment>
<name>Q4SGI9_TETNG</name>
<reference evidence="2" key="1">
    <citation type="journal article" date="2004" name="Nature">
        <title>Genome duplication in the teleost fish Tetraodon nigroviridis reveals the early vertebrate proto-karyotype.</title>
        <authorList>
            <person name="Jaillon O."/>
            <person name="Aury J.-M."/>
            <person name="Brunet F."/>
            <person name="Petit J.-L."/>
            <person name="Stange-Thomann N."/>
            <person name="Mauceli E."/>
            <person name="Bouneau L."/>
            <person name="Fischer C."/>
            <person name="Ozouf-Costaz C."/>
            <person name="Bernot A."/>
            <person name="Nicaud S."/>
            <person name="Jaffe D."/>
            <person name="Fisher S."/>
            <person name="Lutfalla G."/>
            <person name="Dossat C."/>
            <person name="Segurens B."/>
            <person name="Dasilva C."/>
            <person name="Salanoubat M."/>
            <person name="Levy M."/>
            <person name="Boudet N."/>
            <person name="Castellano S."/>
            <person name="Anthouard V."/>
            <person name="Jubin C."/>
            <person name="Castelli V."/>
            <person name="Katinka M."/>
            <person name="Vacherie B."/>
            <person name="Biemont C."/>
            <person name="Skalli Z."/>
            <person name="Cattolico L."/>
            <person name="Poulain J."/>
            <person name="De Berardinis V."/>
            <person name="Cruaud C."/>
            <person name="Duprat S."/>
            <person name="Brottier P."/>
            <person name="Coutanceau J.-P."/>
            <person name="Gouzy J."/>
            <person name="Parra G."/>
            <person name="Lardier G."/>
            <person name="Chapple C."/>
            <person name="McKernan K.J."/>
            <person name="McEwan P."/>
            <person name="Bosak S."/>
            <person name="Kellis M."/>
            <person name="Volff J.-N."/>
            <person name="Guigo R."/>
            <person name="Zody M.C."/>
            <person name="Mesirov J."/>
            <person name="Lindblad-Toh K."/>
            <person name="Birren B."/>
            <person name="Nusbaum C."/>
            <person name="Kahn D."/>
            <person name="Robinson-Rechavi M."/>
            <person name="Laudet V."/>
            <person name="Schachter V."/>
            <person name="Quetier F."/>
            <person name="Saurin W."/>
            <person name="Scarpelli C."/>
            <person name="Wincker P."/>
            <person name="Lander E.S."/>
            <person name="Weissenbach J."/>
            <person name="Roest Crollius H."/>
        </authorList>
    </citation>
    <scope>NUCLEOTIDE SEQUENCE [LARGE SCALE GENOMIC DNA]</scope>
</reference>
<gene>
    <name evidence="2" type="ORF">GSTENG00018607001</name>
</gene>
<evidence type="ECO:0000256" key="1">
    <source>
        <dbReference type="SAM" id="MobiDB-lite"/>
    </source>
</evidence>
<evidence type="ECO:0000313" key="2">
    <source>
        <dbReference type="EMBL" id="CAG00243.1"/>
    </source>
</evidence>
<feature type="region of interest" description="Disordered" evidence="1">
    <location>
        <begin position="1"/>
        <end position="43"/>
    </location>
</feature>
<protein>
    <submittedName>
        <fullName evidence="2">(spotted green pufferfish) hypothetical protein</fullName>
    </submittedName>
</protein>
<dbReference type="AlphaFoldDB" id="Q4SGI9"/>